<dbReference type="PANTHER" id="PTHR12993:SF11">
    <property type="entry name" value="N-ACETYLGLUCOSAMINYL-PHOSPHATIDYLINOSITOL DE-N-ACETYLASE"/>
    <property type="match status" value="1"/>
</dbReference>
<evidence type="ECO:0000313" key="1">
    <source>
        <dbReference type="EMBL" id="AEV28828.1"/>
    </source>
</evidence>
<dbReference type="HOGENOM" id="CLU_049311_3_2_12"/>
<gene>
    <name evidence="1" type="ordered locus">SpiGrapes_1003</name>
</gene>
<dbReference type="SUPFAM" id="SSF102588">
    <property type="entry name" value="LmbE-like"/>
    <property type="match status" value="1"/>
</dbReference>
<sequence>MDINQFFSTPDITRMKHILCIQPHPDDNEIGMGGIIAALAKKGCTIEYLTVTNGDLGLTDPTLTCETLAKLRRQEAIAAGKKLGVSQFHFLDHGDGSLESIPTLAAEIAKVIRTIQPEAIFCPDPWAPYEAHNDHIVTGKAASQAFISSALLQYPRGTKTNSWQVQAIGFYFTNNVNTVIDITDTFALKFEAIAEHKTQMNDQMLALFTAYFQMRGQKLASGHDFSLGEGLKVLRPEHMHCFAEANDI</sequence>
<dbReference type="PANTHER" id="PTHR12993">
    <property type="entry name" value="N-ACETYLGLUCOSAMINYL-PHOSPHATIDYLINOSITOL DE-N-ACETYLASE-RELATED"/>
    <property type="match status" value="1"/>
</dbReference>
<dbReference type="AlphaFoldDB" id="G8QRP5"/>
<dbReference type="Proteomes" id="UP000005632">
    <property type="component" value="Chromosome"/>
</dbReference>
<name>G8QRP5_SPHPG</name>
<dbReference type="KEGG" id="sgp:SpiGrapes_1003"/>
<accession>G8QRP5</accession>
<dbReference type="InterPro" id="IPR003737">
    <property type="entry name" value="GlcNAc_PI_deacetylase-related"/>
</dbReference>
<keyword evidence="2" id="KW-1185">Reference proteome</keyword>
<dbReference type="InterPro" id="IPR024078">
    <property type="entry name" value="LmbE-like_dom_sf"/>
</dbReference>
<dbReference type="GO" id="GO:0016811">
    <property type="term" value="F:hydrolase activity, acting on carbon-nitrogen (but not peptide) bonds, in linear amides"/>
    <property type="evidence" value="ECO:0007669"/>
    <property type="project" value="TreeGrafter"/>
</dbReference>
<protein>
    <submittedName>
        <fullName evidence="1">Putative LmbE-like protein</fullName>
    </submittedName>
</protein>
<dbReference type="EMBL" id="CP003155">
    <property type="protein sequence ID" value="AEV28828.1"/>
    <property type="molecule type" value="Genomic_DNA"/>
</dbReference>
<dbReference type="RefSeq" id="WP_014269677.1">
    <property type="nucleotide sequence ID" value="NC_016633.1"/>
</dbReference>
<proteinExistence type="predicted"/>
<dbReference type="eggNOG" id="COG2120">
    <property type="taxonomic scope" value="Bacteria"/>
</dbReference>
<dbReference type="Gene3D" id="3.40.50.10320">
    <property type="entry name" value="LmbE-like"/>
    <property type="match status" value="1"/>
</dbReference>
<evidence type="ECO:0000313" key="2">
    <source>
        <dbReference type="Proteomes" id="UP000005632"/>
    </source>
</evidence>
<dbReference type="Pfam" id="PF02585">
    <property type="entry name" value="PIG-L"/>
    <property type="match status" value="1"/>
</dbReference>
<reference evidence="1 2" key="1">
    <citation type="submission" date="2011-11" db="EMBL/GenBank/DDBJ databases">
        <title>Complete sequence of Spirochaeta sp. grapes.</title>
        <authorList>
            <consortium name="US DOE Joint Genome Institute"/>
            <person name="Lucas S."/>
            <person name="Han J."/>
            <person name="Lapidus A."/>
            <person name="Cheng J.-F."/>
            <person name="Goodwin L."/>
            <person name="Pitluck S."/>
            <person name="Peters L."/>
            <person name="Ovchinnikova G."/>
            <person name="Munk A.C."/>
            <person name="Detter J.C."/>
            <person name="Han C."/>
            <person name="Tapia R."/>
            <person name="Land M."/>
            <person name="Hauser L."/>
            <person name="Kyrpides N."/>
            <person name="Ivanova N."/>
            <person name="Pagani I."/>
            <person name="Ritalahtilisa K."/>
            <person name="Loeffler F."/>
            <person name="Woyke T."/>
        </authorList>
    </citation>
    <scope>NUCLEOTIDE SEQUENCE [LARGE SCALE GENOMIC DNA]</scope>
    <source>
        <strain evidence="2">ATCC BAA-1885 / DSM 22778 / Grapes</strain>
    </source>
</reference>
<dbReference type="OrthoDB" id="9790023at2"/>
<organism evidence="1 2">
    <name type="scientific">Sphaerochaeta pleomorpha (strain ATCC BAA-1885 / DSM 22778 / Grapes)</name>
    <dbReference type="NCBI Taxonomy" id="158190"/>
    <lineage>
        <taxon>Bacteria</taxon>
        <taxon>Pseudomonadati</taxon>
        <taxon>Spirochaetota</taxon>
        <taxon>Spirochaetia</taxon>
        <taxon>Spirochaetales</taxon>
        <taxon>Sphaerochaetaceae</taxon>
        <taxon>Sphaerochaeta</taxon>
    </lineage>
</organism>